<name>A0ABP0XNK7_9ROSI</name>
<evidence type="ECO:0000313" key="3">
    <source>
        <dbReference type="Proteomes" id="UP001642487"/>
    </source>
</evidence>
<dbReference type="Proteomes" id="UP001642487">
    <property type="component" value="Chromosome 1"/>
</dbReference>
<accession>A0ABP0XNK7</accession>
<sequence length="110" mass="12330">MFCCCLEGLKGVKDTRSLAGKGLKKRKKKVIEVFLVQPPDLPRPPPSCVSLPHSTLSFLAISPSPQSRTPAPPRPSHRTTTAAERRRQHHRRTSLVDAAAADFSFRYQRR</sequence>
<gene>
    <name evidence="2" type="ORF">CITCOLO1_LOCUS668</name>
</gene>
<dbReference type="EMBL" id="OZ021735">
    <property type="protein sequence ID" value="CAK9309130.1"/>
    <property type="molecule type" value="Genomic_DNA"/>
</dbReference>
<protein>
    <submittedName>
        <fullName evidence="2">Uncharacterized protein</fullName>
    </submittedName>
</protein>
<keyword evidence="3" id="KW-1185">Reference proteome</keyword>
<organism evidence="2 3">
    <name type="scientific">Citrullus colocynthis</name>
    <name type="common">colocynth</name>
    <dbReference type="NCBI Taxonomy" id="252529"/>
    <lineage>
        <taxon>Eukaryota</taxon>
        <taxon>Viridiplantae</taxon>
        <taxon>Streptophyta</taxon>
        <taxon>Embryophyta</taxon>
        <taxon>Tracheophyta</taxon>
        <taxon>Spermatophyta</taxon>
        <taxon>Magnoliopsida</taxon>
        <taxon>eudicotyledons</taxon>
        <taxon>Gunneridae</taxon>
        <taxon>Pentapetalae</taxon>
        <taxon>rosids</taxon>
        <taxon>fabids</taxon>
        <taxon>Cucurbitales</taxon>
        <taxon>Cucurbitaceae</taxon>
        <taxon>Benincaseae</taxon>
        <taxon>Citrullus</taxon>
    </lineage>
</organism>
<feature type="compositionally biased region" description="Polar residues" evidence="1">
    <location>
        <begin position="60"/>
        <end position="69"/>
    </location>
</feature>
<evidence type="ECO:0000313" key="2">
    <source>
        <dbReference type="EMBL" id="CAK9309130.1"/>
    </source>
</evidence>
<proteinExistence type="predicted"/>
<evidence type="ECO:0000256" key="1">
    <source>
        <dbReference type="SAM" id="MobiDB-lite"/>
    </source>
</evidence>
<reference evidence="2 3" key="1">
    <citation type="submission" date="2024-03" db="EMBL/GenBank/DDBJ databases">
        <authorList>
            <person name="Gkanogiannis A."/>
            <person name="Becerra Lopez-Lavalle L."/>
        </authorList>
    </citation>
    <scope>NUCLEOTIDE SEQUENCE [LARGE SCALE GENOMIC DNA]</scope>
</reference>
<feature type="region of interest" description="Disordered" evidence="1">
    <location>
        <begin position="60"/>
        <end position="95"/>
    </location>
</feature>